<protein>
    <submittedName>
        <fullName evidence="8">Tetratricopeptide repeat-containing protein</fullName>
    </submittedName>
</protein>
<sequence>MIKERIVFLMLLMFGLQMHYSQDLPEKDKLNPVGTSFLGFKNRLKDAIRKQDTSNIIYNHILLADFYHDLGVTNEAVHHYNEALLFHSKVSDSTHVIILNNLGSINLEADQYAIAKSYLQKSLRLSRTIDFQKGEAVAYASLGAVYEKEGEYDQGLKCQNKSLRLFSALSDYEGLAVVYENIGSIYEDLQQYDKAYTYFKSAYEYFYRVNDDRKISILNNLGDVNRKKGDFEKAFFYTNKAKYEAEQTNNVHQLSSALKDLSKTSKLTGDHLKAFDYLNASIYKYKEEQKLRRIQQMNTLQIVYGVKEREAKIALLTKQNELNRANQRTVVFVIFLVIIIFVIVFFNYRKKKDQRFKIEQYKQQLLKADLDKKIAEEESLQREIQIKTSSLSKYSLHLAHKNKVLSDVSSTLIKLKDRERMFIKPKLEGLIAEIKADIEDEQGWVDFIKYFEQIHPDFFKKIHKVTSGNLSTAEMRLCMLLRLSLTSKEIASVLRITPDSIRIARYRLRKKLLLEKGSNLQNFMLDL</sequence>
<dbReference type="PANTHER" id="PTHR46630:SF1">
    <property type="entry name" value="TETRATRICOPEPTIDE REPEAT PROTEIN 29"/>
    <property type="match status" value="1"/>
</dbReference>
<gene>
    <name evidence="8" type="ORF">SAMN04487906_1641</name>
</gene>
<dbReference type="EMBL" id="FPAG01000004">
    <property type="protein sequence ID" value="SFS76889.1"/>
    <property type="molecule type" value="Genomic_DNA"/>
</dbReference>
<dbReference type="PROSITE" id="PS50005">
    <property type="entry name" value="TPR"/>
    <property type="match status" value="2"/>
</dbReference>
<dbReference type="InterPro" id="IPR019734">
    <property type="entry name" value="TPR_rpt"/>
</dbReference>
<dbReference type="SMART" id="SM00028">
    <property type="entry name" value="TPR"/>
    <property type="match status" value="5"/>
</dbReference>
<evidence type="ECO:0000256" key="2">
    <source>
        <dbReference type="ARBA" id="ARBA00022490"/>
    </source>
</evidence>
<dbReference type="GO" id="GO:0003677">
    <property type="term" value="F:DNA binding"/>
    <property type="evidence" value="ECO:0007669"/>
    <property type="project" value="InterPro"/>
</dbReference>
<dbReference type="GO" id="GO:0005737">
    <property type="term" value="C:cytoplasm"/>
    <property type="evidence" value="ECO:0007669"/>
    <property type="project" value="UniProtKB-SubCell"/>
</dbReference>
<dbReference type="GO" id="GO:0006355">
    <property type="term" value="P:regulation of DNA-templated transcription"/>
    <property type="evidence" value="ECO:0007669"/>
    <property type="project" value="InterPro"/>
</dbReference>
<proteinExistence type="inferred from homology"/>
<evidence type="ECO:0000256" key="6">
    <source>
        <dbReference type="PROSITE-ProRule" id="PRU00339"/>
    </source>
</evidence>
<name>A0A1I6SIZ1_9FLAO</name>
<dbReference type="InterPro" id="IPR051476">
    <property type="entry name" value="Bac_ResReg_Asp_Phosphatase"/>
</dbReference>
<reference evidence="8 9" key="1">
    <citation type="submission" date="2016-10" db="EMBL/GenBank/DDBJ databases">
        <authorList>
            <person name="de Groot N.N."/>
        </authorList>
    </citation>
    <scope>NUCLEOTIDE SEQUENCE [LARGE SCALE GENOMIC DNA]</scope>
    <source>
        <strain evidence="8 9">CGMCC 1.6114</strain>
    </source>
</reference>
<evidence type="ECO:0000256" key="7">
    <source>
        <dbReference type="SAM" id="Phobius"/>
    </source>
</evidence>
<dbReference type="InterPro" id="IPR011990">
    <property type="entry name" value="TPR-like_helical_dom_sf"/>
</dbReference>
<dbReference type="Proteomes" id="UP000183209">
    <property type="component" value="Unassembled WGS sequence"/>
</dbReference>
<dbReference type="SUPFAM" id="SSF48452">
    <property type="entry name" value="TPR-like"/>
    <property type="match status" value="2"/>
</dbReference>
<keyword evidence="2" id="KW-0963">Cytoplasm</keyword>
<comment type="subcellular location">
    <subcellularLocation>
        <location evidence="1">Cytoplasm</location>
    </subcellularLocation>
</comment>
<dbReference type="RefSeq" id="WP_074978140.1">
    <property type="nucleotide sequence ID" value="NZ_FPAG01000004.1"/>
</dbReference>
<keyword evidence="3" id="KW-0677">Repeat</keyword>
<keyword evidence="7" id="KW-1133">Transmembrane helix</keyword>
<dbReference type="SUPFAM" id="SSF46894">
    <property type="entry name" value="C-terminal effector domain of the bipartite response regulators"/>
    <property type="match status" value="1"/>
</dbReference>
<evidence type="ECO:0000313" key="8">
    <source>
        <dbReference type="EMBL" id="SFS76889.1"/>
    </source>
</evidence>
<feature type="repeat" description="TPR" evidence="6">
    <location>
        <begin position="176"/>
        <end position="209"/>
    </location>
</feature>
<organism evidence="8 9">
    <name type="scientific">Zhouia amylolytica</name>
    <dbReference type="NCBI Taxonomy" id="376730"/>
    <lineage>
        <taxon>Bacteria</taxon>
        <taxon>Pseudomonadati</taxon>
        <taxon>Bacteroidota</taxon>
        <taxon>Flavobacteriia</taxon>
        <taxon>Flavobacteriales</taxon>
        <taxon>Flavobacteriaceae</taxon>
        <taxon>Zhouia</taxon>
    </lineage>
</organism>
<evidence type="ECO:0000256" key="1">
    <source>
        <dbReference type="ARBA" id="ARBA00004496"/>
    </source>
</evidence>
<keyword evidence="7" id="KW-0812">Transmembrane</keyword>
<dbReference type="PANTHER" id="PTHR46630">
    <property type="entry name" value="TETRATRICOPEPTIDE REPEAT PROTEIN 29"/>
    <property type="match status" value="1"/>
</dbReference>
<evidence type="ECO:0000313" key="9">
    <source>
        <dbReference type="Proteomes" id="UP000183209"/>
    </source>
</evidence>
<evidence type="ECO:0000256" key="4">
    <source>
        <dbReference type="ARBA" id="ARBA00022803"/>
    </source>
</evidence>
<keyword evidence="4 6" id="KW-0802">TPR repeat</keyword>
<dbReference type="Pfam" id="PF13424">
    <property type="entry name" value="TPR_12"/>
    <property type="match status" value="2"/>
</dbReference>
<accession>A0A1I6SIZ1</accession>
<evidence type="ECO:0000256" key="3">
    <source>
        <dbReference type="ARBA" id="ARBA00022737"/>
    </source>
</evidence>
<feature type="repeat" description="TPR" evidence="6">
    <location>
        <begin position="136"/>
        <end position="169"/>
    </location>
</feature>
<feature type="transmembrane region" description="Helical" evidence="7">
    <location>
        <begin position="329"/>
        <end position="348"/>
    </location>
</feature>
<comment type="similarity">
    <text evidence="5">Belongs to the Rap family.</text>
</comment>
<dbReference type="InterPro" id="IPR016032">
    <property type="entry name" value="Sig_transdc_resp-reg_C-effctor"/>
</dbReference>
<evidence type="ECO:0000256" key="5">
    <source>
        <dbReference type="ARBA" id="ARBA00038253"/>
    </source>
</evidence>
<dbReference type="AlphaFoldDB" id="A0A1I6SIZ1"/>
<dbReference type="OrthoDB" id="1090267at2"/>
<keyword evidence="7" id="KW-0472">Membrane</keyword>
<dbReference type="Gene3D" id="1.25.40.10">
    <property type="entry name" value="Tetratricopeptide repeat domain"/>
    <property type="match status" value="2"/>
</dbReference>